<evidence type="ECO:0000313" key="3">
    <source>
        <dbReference type="EMBL" id="WAQ99430.1"/>
    </source>
</evidence>
<keyword evidence="4" id="KW-1185">Reference proteome</keyword>
<evidence type="ECO:0000313" key="4">
    <source>
        <dbReference type="Proteomes" id="UP001164746"/>
    </source>
</evidence>
<dbReference type="PANTHER" id="PTHR24366">
    <property type="entry name" value="IG(IMMUNOGLOBULIN) AND LRR(LEUCINE RICH REPEAT) DOMAINS"/>
    <property type="match status" value="1"/>
</dbReference>
<dbReference type="InterPro" id="IPR003591">
    <property type="entry name" value="Leu-rich_rpt_typical-subtyp"/>
</dbReference>
<gene>
    <name evidence="3" type="ORF">MAR_023803</name>
</gene>
<dbReference type="EMBL" id="CP111014">
    <property type="protein sequence ID" value="WAQ99430.1"/>
    <property type="molecule type" value="Genomic_DNA"/>
</dbReference>
<accession>A0ABY7DSV1</accession>
<dbReference type="PROSITE" id="PS51450">
    <property type="entry name" value="LRR"/>
    <property type="match status" value="1"/>
</dbReference>
<protein>
    <submittedName>
        <fullName evidence="3">CPN2-like protein</fullName>
    </submittedName>
</protein>
<dbReference type="SMART" id="SM00369">
    <property type="entry name" value="LRR_TYP"/>
    <property type="match status" value="6"/>
</dbReference>
<evidence type="ECO:0000256" key="1">
    <source>
        <dbReference type="ARBA" id="ARBA00022614"/>
    </source>
</evidence>
<keyword evidence="2" id="KW-0677">Repeat</keyword>
<sequence>MKGNFFSHTALTNNNRDINLFQIPTIIALIPVLSLAISQRDTDCIAPNPCTCYDRVQYEVFCQFLGLEKLPTFDSGLINYTEVIFHLKSNKIERIENNSFTMLSFPPGTEITVDLSWNAISDINYEAFSGIANYITELYLNFNNLTTISRAFSGMTQLQTLYVSFNPLKMIDPVAMQAFGNSLTYLSIDLVNFIAWPMEIGYLNSLTNLDMFNVPFREIPDNAFETFKDTVLGMSVFGSELVSFPKALCHLNTIGSLAIFSSPMIGIYNGSAVCEHPMLSMQFVDLENNSFQQFPAILEVFPMTSDLDLKDNVITSIDEQAFATANHLENLNLMNNSLTNLPKALKTIPKLKSLFLSNNNITAIDEDVLQNLPALNSLMLNSNGLTVLPEYVFINHKHMYLLALSDNNISSLPRSIMNLTSLSSLYLQDNPIKCSCDDMDYLKTWNTTKMTIFGNCGGRFMPIQTYIQNHLPQCP</sequence>
<dbReference type="Proteomes" id="UP001164746">
    <property type="component" value="Chromosome 3"/>
</dbReference>
<dbReference type="InterPro" id="IPR001611">
    <property type="entry name" value="Leu-rich_rpt"/>
</dbReference>
<organism evidence="3 4">
    <name type="scientific">Mya arenaria</name>
    <name type="common">Soft-shell clam</name>
    <dbReference type="NCBI Taxonomy" id="6604"/>
    <lineage>
        <taxon>Eukaryota</taxon>
        <taxon>Metazoa</taxon>
        <taxon>Spiralia</taxon>
        <taxon>Lophotrochozoa</taxon>
        <taxon>Mollusca</taxon>
        <taxon>Bivalvia</taxon>
        <taxon>Autobranchia</taxon>
        <taxon>Heteroconchia</taxon>
        <taxon>Euheterodonta</taxon>
        <taxon>Imparidentia</taxon>
        <taxon>Neoheterodontei</taxon>
        <taxon>Myida</taxon>
        <taxon>Myoidea</taxon>
        <taxon>Myidae</taxon>
        <taxon>Mya</taxon>
    </lineage>
</organism>
<dbReference type="SUPFAM" id="SSF52058">
    <property type="entry name" value="L domain-like"/>
    <property type="match status" value="1"/>
</dbReference>
<dbReference type="Pfam" id="PF13855">
    <property type="entry name" value="LRR_8"/>
    <property type="match status" value="3"/>
</dbReference>
<evidence type="ECO:0000256" key="2">
    <source>
        <dbReference type="ARBA" id="ARBA00022737"/>
    </source>
</evidence>
<dbReference type="PANTHER" id="PTHR24366:SF153">
    <property type="entry name" value="ELRR (EXTRACELLULAR LEUCINE-RICH REPEAT) ONLY"/>
    <property type="match status" value="1"/>
</dbReference>
<keyword evidence="1" id="KW-0433">Leucine-rich repeat</keyword>
<dbReference type="InterPro" id="IPR032675">
    <property type="entry name" value="LRR_dom_sf"/>
</dbReference>
<name>A0ABY7DSV1_MYAAR</name>
<proteinExistence type="predicted"/>
<reference evidence="3" key="1">
    <citation type="submission" date="2022-11" db="EMBL/GenBank/DDBJ databases">
        <title>Centuries of genome instability and evolution in soft-shell clam transmissible cancer (bioRxiv).</title>
        <authorList>
            <person name="Hart S.F.M."/>
            <person name="Yonemitsu M.A."/>
            <person name="Giersch R.M."/>
            <person name="Beal B.F."/>
            <person name="Arriagada G."/>
            <person name="Davis B.W."/>
            <person name="Ostrander E.A."/>
            <person name="Goff S.P."/>
            <person name="Metzger M.J."/>
        </authorList>
    </citation>
    <scope>NUCLEOTIDE SEQUENCE</scope>
    <source>
        <strain evidence="3">MELC-2E11</strain>
        <tissue evidence="3">Siphon/mantle</tissue>
    </source>
</reference>
<dbReference type="Gene3D" id="3.80.10.10">
    <property type="entry name" value="Ribonuclease Inhibitor"/>
    <property type="match status" value="3"/>
</dbReference>